<dbReference type="EMBL" id="CP019633">
    <property type="protein sequence ID" value="AQQ08444.1"/>
    <property type="molecule type" value="Genomic_DNA"/>
</dbReference>
<feature type="transmembrane region" description="Helical" evidence="5">
    <location>
        <begin position="196"/>
        <end position="219"/>
    </location>
</feature>
<dbReference type="KEGG" id="pbu:L21SP3_00220"/>
<proteinExistence type="inferred from homology"/>
<dbReference type="AlphaFoldDB" id="A0A1Q2HMF9"/>
<feature type="transmembrane region" description="Helical" evidence="5">
    <location>
        <begin position="128"/>
        <end position="149"/>
    </location>
</feature>
<evidence type="ECO:0000256" key="2">
    <source>
        <dbReference type="ARBA" id="ARBA00022692"/>
    </source>
</evidence>
<evidence type="ECO:0000313" key="7">
    <source>
        <dbReference type="Proteomes" id="UP000188273"/>
    </source>
</evidence>
<accession>A0A1Q2HMF9</accession>
<dbReference type="Proteomes" id="UP000188273">
    <property type="component" value="Chromosome"/>
</dbReference>
<comment type="similarity">
    <text evidence="5">Belongs to the 4-toluene sulfonate uptake permease (TSUP) (TC 2.A.102) family.</text>
</comment>
<feature type="transmembrane region" description="Helical" evidence="5">
    <location>
        <begin position="256"/>
        <end position="274"/>
    </location>
</feature>
<organism evidence="6 7">
    <name type="scientific">Sedimentisphaera cyanobacteriorum</name>
    <dbReference type="NCBI Taxonomy" id="1940790"/>
    <lineage>
        <taxon>Bacteria</taxon>
        <taxon>Pseudomonadati</taxon>
        <taxon>Planctomycetota</taxon>
        <taxon>Phycisphaerae</taxon>
        <taxon>Sedimentisphaerales</taxon>
        <taxon>Sedimentisphaeraceae</taxon>
        <taxon>Sedimentisphaera</taxon>
    </lineage>
</organism>
<dbReference type="PANTHER" id="PTHR43701:SF12">
    <property type="entry name" value="MEMBRANE TRANSPORTER PROTEIN YTNM-RELATED"/>
    <property type="match status" value="1"/>
</dbReference>
<feature type="transmembrane region" description="Helical" evidence="5">
    <location>
        <begin position="42"/>
        <end position="61"/>
    </location>
</feature>
<evidence type="ECO:0000256" key="3">
    <source>
        <dbReference type="ARBA" id="ARBA00022989"/>
    </source>
</evidence>
<dbReference type="GO" id="GO:0005886">
    <property type="term" value="C:plasma membrane"/>
    <property type="evidence" value="ECO:0007669"/>
    <property type="project" value="UniProtKB-SubCell"/>
</dbReference>
<dbReference type="RefSeq" id="WP_227806783.1">
    <property type="nucleotide sequence ID" value="NZ_CP019633.1"/>
</dbReference>
<name>A0A1Q2HMF9_9BACT</name>
<dbReference type="Pfam" id="PF01925">
    <property type="entry name" value="TauE"/>
    <property type="match status" value="2"/>
</dbReference>
<feature type="transmembrane region" description="Helical" evidence="5">
    <location>
        <begin position="225"/>
        <end position="244"/>
    </location>
</feature>
<dbReference type="InterPro" id="IPR002781">
    <property type="entry name" value="TM_pro_TauE-like"/>
</dbReference>
<keyword evidence="4 5" id="KW-0472">Membrane</keyword>
<gene>
    <name evidence="6" type="ORF">L21SP3_00220</name>
</gene>
<evidence type="ECO:0000256" key="4">
    <source>
        <dbReference type="ARBA" id="ARBA00023136"/>
    </source>
</evidence>
<dbReference type="PANTHER" id="PTHR43701">
    <property type="entry name" value="MEMBRANE TRANSPORTER PROTEIN MJ0441-RELATED"/>
    <property type="match status" value="1"/>
</dbReference>
<keyword evidence="3 5" id="KW-1133">Transmembrane helix</keyword>
<evidence type="ECO:0000313" key="6">
    <source>
        <dbReference type="EMBL" id="AQQ08444.1"/>
    </source>
</evidence>
<dbReference type="STRING" id="1940790.L21SP3_00220"/>
<keyword evidence="5" id="KW-1003">Cell membrane</keyword>
<comment type="subcellular location">
    <subcellularLocation>
        <location evidence="5">Cell membrane</location>
        <topology evidence="5">Multi-pass membrane protein</topology>
    </subcellularLocation>
    <subcellularLocation>
        <location evidence="1">Membrane</location>
        <topology evidence="1">Multi-pass membrane protein</topology>
    </subcellularLocation>
</comment>
<evidence type="ECO:0000256" key="1">
    <source>
        <dbReference type="ARBA" id="ARBA00004141"/>
    </source>
</evidence>
<reference evidence="7" key="1">
    <citation type="submission" date="2017-02" db="EMBL/GenBank/DDBJ databases">
        <title>Comparative genomics and description of representatives of a novel lineage of planctomycetes thriving in anoxic sediments.</title>
        <authorList>
            <person name="Spring S."/>
            <person name="Bunk B."/>
            <person name="Sproer C."/>
            <person name="Klenk H.-P."/>
        </authorList>
    </citation>
    <scope>NUCLEOTIDE SEQUENCE [LARGE SCALE GENOMIC DNA]</scope>
    <source>
        <strain evidence="7">L21-RPul-D3</strain>
    </source>
</reference>
<evidence type="ECO:0000256" key="5">
    <source>
        <dbReference type="RuleBase" id="RU363041"/>
    </source>
</evidence>
<feature type="transmembrane region" description="Helical" evidence="5">
    <location>
        <begin position="103"/>
        <end position="122"/>
    </location>
</feature>
<protein>
    <recommendedName>
        <fullName evidence="5">Probable membrane transporter protein</fullName>
    </recommendedName>
</protein>
<sequence length="275" mass="29658">MQSFGLIIIAFFCEFVDATLGMGYGTTLTPVLMLLFGFEPLEIVPAVLLSELVSGLLAAVLHHTHGNVNLRPETMNARKIAEQLSSIGYIESFKQNTPRHLKIAILLSLCSVIGTVAAIYVAVNIPDFWLKLYIGVLVFSMGLLIMICLKKTFRFSWHKMTFLGIIASFNKGISGGGYGPVVTSGQILSGVNSKSAVGITSLAEGLTCLVGVVLYVYVLKQPFDFRLAPWLCTGAVLSVPLSALAVKKVSSGNMKMLIAAITMALGLFTLLKLFF</sequence>
<keyword evidence="2 5" id="KW-0812">Transmembrane</keyword>
<keyword evidence="7" id="KW-1185">Reference proteome</keyword>
<dbReference type="InterPro" id="IPR051598">
    <property type="entry name" value="TSUP/Inactive_protease-like"/>
</dbReference>